<feature type="region of interest" description="Disordered" evidence="1">
    <location>
        <begin position="361"/>
        <end position="380"/>
    </location>
</feature>
<dbReference type="AlphaFoldDB" id="A0A5K1JYN4"/>
<evidence type="ECO:0000313" key="2">
    <source>
        <dbReference type="EMBL" id="VWO97632.1"/>
    </source>
</evidence>
<feature type="region of interest" description="Disordered" evidence="1">
    <location>
        <begin position="133"/>
        <end position="205"/>
    </location>
</feature>
<gene>
    <name evidence="2" type="primary">Q875H9</name>
</gene>
<sequence>MSFPPALDPPSTSAYLAVLPRHSSFPPAYEDREISMPCPESPMNVSPSPTMYQRQGWSTDGGSSGSGGGVIGMVRPISFPPQFHGQPAVPLPLHPPGEPAYPSMPYVASSTHGNAPAPNPSATYVAPNTATYAPSRDRAAGDGASTTRMGSGSASARGRRRPPSRRTSTNPDQPPTSTTARYKPYPRDGLQQPQNPMPALRRSQVRAGQLERVPAAPAHAYSVPAGPSWASTSISLLEEQREAGVAIPPGYYITPHGQPEATPRGANFVYPCPTEVATYSDVPRAVLDQTRTAPIWTSGPSSSASPSSSSRFFSGAPVSDSVVTAASQLPPPAVYGVPWSPADADVGSAQAQLRAMMMDELYNGGNMNGGGPSGSQPRRP</sequence>
<feature type="compositionally biased region" description="Polar residues" evidence="1">
    <location>
        <begin position="43"/>
        <end position="60"/>
    </location>
</feature>
<reference evidence="2" key="1">
    <citation type="submission" date="2019-10" db="EMBL/GenBank/DDBJ databases">
        <authorList>
            <person name="Nor Muhammad N."/>
        </authorList>
    </citation>
    <scope>NUCLEOTIDE SEQUENCE</scope>
</reference>
<accession>A0A5K1JYN4</accession>
<proteinExistence type="predicted"/>
<feature type="compositionally biased region" description="Low complexity" evidence="1">
    <location>
        <begin position="298"/>
        <end position="315"/>
    </location>
</feature>
<protein>
    <submittedName>
        <fullName evidence="2">Guanine nucleotide exchange factor Cdc24</fullName>
    </submittedName>
</protein>
<feature type="region of interest" description="Disordered" evidence="1">
    <location>
        <begin position="30"/>
        <end position="68"/>
    </location>
</feature>
<feature type="region of interest" description="Disordered" evidence="1">
    <location>
        <begin position="295"/>
        <end position="315"/>
    </location>
</feature>
<name>A0A5K1JYN4_9APHY</name>
<dbReference type="EMBL" id="LR726426">
    <property type="protein sequence ID" value="VWO97632.1"/>
    <property type="molecule type" value="Genomic_DNA"/>
</dbReference>
<evidence type="ECO:0000256" key="1">
    <source>
        <dbReference type="SAM" id="MobiDB-lite"/>
    </source>
</evidence>
<organism evidence="2">
    <name type="scientific">Ganoderma boninense</name>
    <dbReference type="NCBI Taxonomy" id="34458"/>
    <lineage>
        <taxon>Eukaryota</taxon>
        <taxon>Fungi</taxon>
        <taxon>Dikarya</taxon>
        <taxon>Basidiomycota</taxon>
        <taxon>Agaricomycotina</taxon>
        <taxon>Agaricomycetes</taxon>
        <taxon>Polyporales</taxon>
        <taxon>Polyporaceae</taxon>
        <taxon>Ganoderma</taxon>
    </lineage>
</organism>